<evidence type="ECO:0000256" key="4">
    <source>
        <dbReference type="ARBA" id="ARBA00022741"/>
    </source>
</evidence>
<evidence type="ECO:0000256" key="5">
    <source>
        <dbReference type="ARBA" id="ARBA00022840"/>
    </source>
</evidence>
<keyword evidence="9" id="KW-1185">Reference proteome</keyword>
<dbReference type="Proteomes" id="UP000521868">
    <property type="component" value="Unassembled WGS sequence"/>
</dbReference>
<protein>
    <submittedName>
        <fullName evidence="8">ABC transporter ATP-binding protein</fullName>
    </submittedName>
</protein>
<dbReference type="PROSITE" id="PS00211">
    <property type="entry name" value="ABC_TRANSPORTER_1"/>
    <property type="match status" value="1"/>
</dbReference>
<keyword evidence="4" id="KW-0547">Nucleotide-binding</keyword>
<evidence type="ECO:0000313" key="8">
    <source>
        <dbReference type="EMBL" id="NKE68888.1"/>
    </source>
</evidence>
<dbReference type="InterPro" id="IPR027417">
    <property type="entry name" value="P-loop_NTPase"/>
</dbReference>
<evidence type="ECO:0000256" key="6">
    <source>
        <dbReference type="ARBA" id="ARBA00022970"/>
    </source>
</evidence>
<dbReference type="AlphaFoldDB" id="A0A7X6I8Z2"/>
<gene>
    <name evidence="8" type="ORF">RAMLITH_24010</name>
</gene>
<organism evidence="8 9">
    <name type="scientific">Ramlibacter lithotrophicus</name>
    <dbReference type="NCBI Taxonomy" id="2606681"/>
    <lineage>
        <taxon>Bacteria</taxon>
        <taxon>Pseudomonadati</taxon>
        <taxon>Pseudomonadota</taxon>
        <taxon>Betaproteobacteria</taxon>
        <taxon>Burkholderiales</taxon>
        <taxon>Comamonadaceae</taxon>
        <taxon>Ramlibacter</taxon>
    </lineage>
</organism>
<evidence type="ECO:0000256" key="1">
    <source>
        <dbReference type="ARBA" id="ARBA00005417"/>
    </source>
</evidence>
<name>A0A7X6I8Z2_9BURK</name>
<evidence type="ECO:0000256" key="3">
    <source>
        <dbReference type="ARBA" id="ARBA00022475"/>
    </source>
</evidence>
<dbReference type="InterPro" id="IPR017871">
    <property type="entry name" value="ABC_transporter-like_CS"/>
</dbReference>
<dbReference type="GO" id="GO:0016887">
    <property type="term" value="F:ATP hydrolysis activity"/>
    <property type="evidence" value="ECO:0007669"/>
    <property type="project" value="InterPro"/>
</dbReference>
<evidence type="ECO:0000259" key="7">
    <source>
        <dbReference type="PROSITE" id="PS50893"/>
    </source>
</evidence>
<keyword evidence="5 8" id="KW-0067">ATP-binding</keyword>
<keyword evidence="3" id="KW-0472">Membrane</keyword>
<evidence type="ECO:0000256" key="2">
    <source>
        <dbReference type="ARBA" id="ARBA00022448"/>
    </source>
</evidence>
<dbReference type="EMBL" id="VTOX01000013">
    <property type="protein sequence ID" value="NKE68888.1"/>
    <property type="molecule type" value="Genomic_DNA"/>
</dbReference>
<dbReference type="PANTHER" id="PTHR43820">
    <property type="entry name" value="HIGH-AFFINITY BRANCHED-CHAIN AMINO ACID TRANSPORT ATP-BINDING PROTEIN LIVF"/>
    <property type="match status" value="1"/>
</dbReference>
<dbReference type="InterPro" id="IPR003439">
    <property type="entry name" value="ABC_transporter-like_ATP-bd"/>
</dbReference>
<comment type="caution">
    <text evidence="8">The sequence shown here is derived from an EMBL/GenBank/DDBJ whole genome shotgun (WGS) entry which is preliminary data.</text>
</comment>
<dbReference type="SUPFAM" id="SSF52540">
    <property type="entry name" value="P-loop containing nucleoside triphosphate hydrolases"/>
    <property type="match status" value="1"/>
</dbReference>
<comment type="similarity">
    <text evidence="1">Belongs to the ABC transporter superfamily.</text>
</comment>
<feature type="domain" description="ABC transporter" evidence="7">
    <location>
        <begin position="2"/>
        <end position="234"/>
    </location>
</feature>
<sequence>MLDVKNVSAGYGGVEIIRDVSLSVAGGQIVSLLGANGAGKSTLLRVVSGLMRPNAGSVRFEGEDITGLRPDQVAARGLVQVPQGRHLFTRLPVQDNLLLGNTPRHARPHRQALLDKIFAMFPILAERKGQLAGTLSGGQQQMVAIGRALMGAPRLLVLDEPSIGLSPSVTLEVLGHIKALNEGGMTVLLVEQNVAQALSVSQHGYILENGAIALGGESQTLRHDPGVRMAYLGL</sequence>
<accession>A0A7X6I8Z2</accession>
<dbReference type="GO" id="GO:0015658">
    <property type="term" value="F:branched-chain amino acid transmembrane transporter activity"/>
    <property type="evidence" value="ECO:0007669"/>
    <property type="project" value="TreeGrafter"/>
</dbReference>
<evidence type="ECO:0000313" key="9">
    <source>
        <dbReference type="Proteomes" id="UP000521868"/>
    </source>
</evidence>
<dbReference type="CDD" id="cd03224">
    <property type="entry name" value="ABC_TM1139_LivF_branched"/>
    <property type="match status" value="1"/>
</dbReference>
<dbReference type="PROSITE" id="PS50893">
    <property type="entry name" value="ABC_TRANSPORTER_2"/>
    <property type="match status" value="1"/>
</dbReference>
<dbReference type="Pfam" id="PF00005">
    <property type="entry name" value="ABC_tran"/>
    <property type="match status" value="1"/>
</dbReference>
<dbReference type="SMART" id="SM00382">
    <property type="entry name" value="AAA"/>
    <property type="match status" value="1"/>
</dbReference>
<dbReference type="InterPro" id="IPR003593">
    <property type="entry name" value="AAA+_ATPase"/>
</dbReference>
<dbReference type="InterPro" id="IPR052156">
    <property type="entry name" value="BCAA_Transport_ATP-bd_LivF"/>
</dbReference>
<dbReference type="PANTHER" id="PTHR43820:SF4">
    <property type="entry name" value="HIGH-AFFINITY BRANCHED-CHAIN AMINO ACID TRANSPORT ATP-BINDING PROTEIN LIVF"/>
    <property type="match status" value="1"/>
</dbReference>
<dbReference type="GO" id="GO:0005524">
    <property type="term" value="F:ATP binding"/>
    <property type="evidence" value="ECO:0007669"/>
    <property type="project" value="UniProtKB-KW"/>
</dbReference>
<proteinExistence type="inferred from homology"/>
<keyword evidence="2" id="KW-0813">Transport</keyword>
<keyword evidence="3" id="KW-1003">Cell membrane</keyword>
<dbReference type="Gene3D" id="3.40.50.300">
    <property type="entry name" value="P-loop containing nucleotide triphosphate hydrolases"/>
    <property type="match status" value="1"/>
</dbReference>
<keyword evidence="6" id="KW-0029">Amino-acid transport</keyword>
<dbReference type="GO" id="GO:0015807">
    <property type="term" value="P:L-amino acid transport"/>
    <property type="evidence" value="ECO:0007669"/>
    <property type="project" value="TreeGrafter"/>
</dbReference>
<dbReference type="RefSeq" id="WP_168110024.1">
    <property type="nucleotide sequence ID" value="NZ_VTOX01000013.1"/>
</dbReference>
<reference evidence="8 9" key="1">
    <citation type="journal article" date="2020" name="Nature">
        <title>Bacterial chemolithoautotrophy via manganese oxidation.</title>
        <authorList>
            <person name="Yu H."/>
            <person name="Leadbetter J.R."/>
        </authorList>
    </citation>
    <scope>NUCLEOTIDE SEQUENCE [LARGE SCALE GENOMIC DNA]</scope>
    <source>
        <strain evidence="8 9">RBP-1</strain>
    </source>
</reference>